<dbReference type="VEuPathDB" id="FungiDB:SDRG_11371"/>
<reference evidence="2 3" key="1">
    <citation type="submission" date="2012-04" db="EMBL/GenBank/DDBJ databases">
        <title>The Genome Sequence of Saprolegnia declina VS20.</title>
        <authorList>
            <consortium name="The Broad Institute Genome Sequencing Platform"/>
            <person name="Russ C."/>
            <person name="Nusbaum C."/>
            <person name="Tyler B."/>
            <person name="van West P."/>
            <person name="Dieguez-Uribeondo J."/>
            <person name="de Bruijn I."/>
            <person name="Tripathy S."/>
            <person name="Jiang R."/>
            <person name="Young S.K."/>
            <person name="Zeng Q."/>
            <person name="Gargeya S."/>
            <person name="Fitzgerald M."/>
            <person name="Haas B."/>
            <person name="Abouelleil A."/>
            <person name="Alvarado L."/>
            <person name="Arachchi H.M."/>
            <person name="Berlin A."/>
            <person name="Chapman S.B."/>
            <person name="Goldberg J."/>
            <person name="Griggs A."/>
            <person name="Gujja S."/>
            <person name="Hansen M."/>
            <person name="Howarth C."/>
            <person name="Imamovic A."/>
            <person name="Larimer J."/>
            <person name="McCowen C."/>
            <person name="Montmayeur A."/>
            <person name="Murphy C."/>
            <person name="Neiman D."/>
            <person name="Pearson M."/>
            <person name="Priest M."/>
            <person name="Roberts A."/>
            <person name="Saif S."/>
            <person name="Shea T."/>
            <person name="Sisk P."/>
            <person name="Sykes S."/>
            <person name="Wortman J."/>
            <person name="Nusbaum C."/>
            <person name="Birren B."/>
        </authorList>
    </citation>
    <scope>NUCLEOTIDE SEQUENCE [LARGE SCALE GENOMIC DNA]</scope>
    <source>
        <strain evidence="2 3">VS20</strain>
    </source>
</reference>
<proteinExistence type="predicted"/>
<sequence length="151" mass="17507">MGTTLSLVYRDCKAPYRHEAFRRDKHHYMTTIDVQRAAAARLRAITCRSYRLRLVLACAVVVSLCCLPWPWELKHVIYRLALGGVVWVLLDQLDEFFTFRVELWRTSATAFLTRRELRHAAETSMRQLIVSRSPLPPVGEPGVRVRRALTL</sequence>
<dbReference type="GeneID" id="19952098"/>
<dbReference type="EMBL" id="JH767172">
    <property type="protein sequence ID" value="EQC30890.1"/>
    <property type="molecule type" value="Genomic_DNA"/>
</dbReference>
<keyword evidence="1" id="KW-0812">Transmembrane</keyword>
<protein>
    <submittedName>
        <fullName evidence="2">Uncharacterized protein</fullName>
    </submittedName>
</protein>
<evidence type="ECO:0000256" key="1">
    <source>
        <dbReference type="SAM" id="Phobius"/>
    </source>
</evidence>
<dbReference type="RefSeq" id="XP_008615628.1">
    <property type="nucleotide sequence ID" value="XM_008617406.1"/>
</dbReference>
<feature type="transmembrane region" description="Helical" evidence="1">
    <location>
        <begin position="50"/>
        <end position="70"/>
    </location>
</feature>
<gene>
    <name evidence="2" type="ORF">SDRG_11371</name>
</gene>
<name>T0QBI4_SAPDV</name>
<dbReference type="InParanoid" id="T0QBI4"/>
<keyword evidence="3" id="KW-1185">Reference proteome</keyword>
<evidence type="ECO:0000313" key="2">
    <source>
        <dbReference type="EMBL" id="EQC30890.1"/>
    </source>
</evidence>
<keyword evidence="1" id="KW-1133">Transmembrane helix</keyword>
<organism evidence="2 3">
    <name type="scientific">Saprolegnia diclina (strain VS20)</name>
    <dbReference type="NCBI Taxonomy" id="1156394"/>
    <lineage>
        <taxon>Eukaryota</taxon>
        <taxon>Sar</taxon>
        <taxon>Stramenopiles</taxon>
        <taxon>Oomycota</taxon>
        <taxon>Saprolegniomycetes</taxon>
        <taxon>Saprolegniales</taxon>
        <taxon>Saprolegniaceae</taxon>
        <taxon>Saprolegnia</taxon>
    </lineage>
</organism>
<dbReference type="AlphaFoldDB" id="T0QBI4"/>
<keyword evidence="1" id="KW-0472">Membrane</keyword>
<accession>T0QBI4</accession>
<dbReference type="Proteomes" id="UP000030762">
    <property type="component" value="Unassembled WGS sequence"/>
</dbReference>
<evidence type="ECO:0000313" key="3">
    <source>
        <dbReference type="Proteomes" id="UP000030762"/>
    </source>
</evidence>